<proteinExistence type="predicted"/>
<accession>A0A430C113</accession>
<dbReference type="EMBL" id="QQYZ01000007">
    <property type="protein sequence ID" value="RSY85949.1"/>
    <property type="molecule type" value="Genomic_DNA"/>
</dbReference>
<organism evidence="1 2">
    <name type="scientific">Sphingomonas koreensis</name>
    <dbReference type="NCBI Taxonomy" id="93064"/>
    <lineage>
        <taxon>Bacteria</taxon>
        <taxon>Pseudomonadati</taxon>
        <taxon>Pseudomonadota</taxon>
        <taxon>Alphaproteobacteria</taxon>
        <taxon>Sphingomonadales</taxon>
        <taxon>Sphingomonadaceae</taxon>
        <taxon>Sphingomonas</taxon>
    </lineage>
</organism>
<reference evidence="1 2" key="1">
    <citation type="submission" date="2018-07" db="EMBL/GenBank/DDBJ databases">
        <title>Genomic and Epidemiologic Investigation of an Indolent Hospital Outbreak.</title>
        <authorList>
            <person name="Johnson R.C."/>
            <person name="Deming C."/>
            <person name="Conlan S."/>
            <person name="Zellmer C.J."/>
            <person name="Michelin A.V."/>
            <person name="Lee-Lin S."/>
            <person name="Thomas P.J."/>
            <person name="Park M."/>
            <person name="Weingarten R.A."/>
            <person name="Less J."/>
            <person name="Dekker J.P."/>
            <person name="Frank K.M."/>
            <person name="Musser K.A."/>
            <person name="Mcquiston J.R."/>
            <person name="Henderson D.K."/>
            <person name="Lau A.F."/>
            <person name="Palmore T.N."/>
            <person name="Segre J.A."/>
        </authorList>
    </citation>
    <scope>NUCLEOTIDE SEQUENCE [LARGE SCALE GENOMIC DNA]</scope>
    <source>
        <strain evidence="1 2">SK-CDC1_0717</strain>
    </source>
</reference>
<evidence type="ECO:0000313" key="2">
    <source>
        <dbReference type="Proteomes" id="UP000287746"/>
    </source>
</evidence>
<gene>
    <name evidence="1" type="ORF">DAH66_09640</name>
</gene>
<protein>
    <submittedName>
        <fullName evidence="1">Uncharacterized protein</fullName>
    </submittedName>
</protein>
<dbReference type="Proteomes" id="UP000287746">
    <property type="component" value="Unassembled WGS sequence"/>
</dbReference>
<dbReference type="AlphaFoldDB" id="A0A430C113"/>
<sequence length="131" mass="13870">MKPRYGAAVLVASALWSGQALAGTARLGGGGGLDLSLTRIVLSLLLCLGIAISVIVVIKRNGGRVNSSALRGLLAKGLPADQRIRVIEARRISAHADLCLVRCDDVEYVILCSAQQQQLLREQPAVRKTDA</sequence>
<comment type="caution">
    <text evidence="1">The sequence shown here is derived from an EMBL/GenBank/DDBJ whole genome shotgun (WGS) entry which is preliminary data.</text>
</comment>
<evidence type="ECO:0000313" key="1">
    <source>
        <dbReference type="EMBL" id="RSY85949.1"/>
    </source>
</evidence>
<name>A0A430C113_9SPHN</name>